<evidence type="ECO:0000259" key="1">
    <source>
        <dbReference type="Pfam" id="PF03184"/>
    </source>
</evidence>
<dbReference type="GeneID" id="103311807"/>
<dbReference type="Pfam" id="PF03184">
    <property type="entry name" value="DDE_1"/>
    <property type="match status" value="1"/>
</dbReference>
<reference evidence="3" key="1">
    <citation type="submission" date="2010-06" db="EMBL/GenBank/DDBJ databases">
        <authorList>
            <person name="Jiang H."/>
            <person name="Abraham K."/>
            <person name="Ali S."/>
            <person name="Alsbrooks S.L."/>
            <person name="Anim B.N."/>
            <person name="Anosike U.S."/>
            <person name="Attaway T."/>
            <person name="Bandaranaike D.P."/>
            <person name="Battles P.K."/>
            <person name="Bell S.N."/>
            <person name="Bell A.V."/>
            <person name="Beltran B."/>
            <person name="Bickham C."/>
            <person name="Bustamante Y."/>
            <person name="Caleb T."/>
            <person name="Canada A."/>
            <person name="Cardenas V."/>
            <person name="Carter K."/>
            <person name="Chacko J."/>
            <person name="Chandrabose M.N."/>
            <person name="Chavez D."/>
            <person name="Chavez A."/>
            <person name="Chen L."/>
            <person name="Chu H.-S."/>
            <person name="Claassen K.J."/>
            <person name="Cockrell R."/>
            <person name="Collins M."/>
            <person name="Cooper J.A."/>
            <person name="Cree A."/>
            <person name="Curry S.M."/>
            <person name="Da Y."/>
            <person name="Dao M.D."/>
            <person name="Das B."/>
            <person name="Davila M.-L."/>
            <person name="Davy-Carroll L."/>
            <person name="Denson S."/>
            <person name="Dinh H."/>
            <person name="Ebong V.E."/>
            <person name="Edwards J.R."/>
            <person name="Egan A."/>
            <person name="El-Daye J."/>
            <person name="Escobedo L."/>
            <person name="Fernandez S."/>
            <person name="Fernando P.R."/>
            <person name="Flagg N."/>
            <person name="Forbes L.D."/>
            <person name="Fowler R.G."/>
            <person name="Fu Q."/>
            <person name="Gabisi R.A."/>
            <person name="Ganer J."/>
            <person name="Garbino Pronczuk A."/>
            <person name="Garcia R.M."/>
            <person name="Garner T."/>
            <person name="Garrett T.E."/>
            <person name="Gonzalez D.A."/>
            <person name="Hamid H."/>
            <person name="Hawkins E.S."/>
            <person name="Hirani K."/>
            <person name="Hogues M.E."/>
            <person name="Hollins B."/>
            <person name="Hsiao C.-H."/>
            <person name="Jabil R."/>
            <person name="James M.L."/>
            <person name="Jhangiani S.N."/>
            <person name="Johnson B."/>
            <person name="Johnson Q."/>
            <person name="Joshi V."/>
            <person name="Kalu J.B."/>
            <person name="Kam C."/>
            <person name="Kashfia A."/>
            <person name="Keebler J."/>
            <person name="Kisamo H."/>
            <person name="Kovar C.L."/>
            <person name="Lago L.A."/>
            <person name="Lai C.-Y."/>
            <person name="Laidlaw J."/>
            <person name="Lara F."/>
            <person name="Le T.-K."/>
            <person name="Lee S.L."/>
            <person name="Legall F.H."/>
            <person name="Lemon S.J."/>
            <person name="Lewis L.R."/>
            <person name="Li B."/>
            <person name="Liu Y."/>
            <person name="Liu Y.-S."/>
            <person name="Lopez J."/>
            <person name="Lozado R.J."/>
            <person name="Lu J."/>
            <person name="Madu R.C."/>
            <person name="Maheshwari M."/>
            <person name="Maheshwari R."/>
            <person name="Malloy K."/>
            <person name="Martinez E."/>
            <person name="Mathew T."/>
            <person name="Mercado I.C."/>
            <person name="Mercado C."/>
            <person name="Meyer B."/>
            <person name="Montgomery K."/>
            <person name="Morgan M.B."/>
            <person name="Munidasa M."/>
            <person name="Nazareth L.V."/>
            <person name="Nelson J."/>
            <person name="Ng B.M."/>
            <person name="Nguyen N.B."/>
            <person name="Nguyen P.Q."/>
            <person name="Nguyen T."/>
            <person name="Obregon M."/>
            <person name="Okwuonu G.O."/>
            <person name="Onwere C.G."/>
            <person name="Orozco G."/>
            <person name="Parra A."/>
            <person name="Patel S."/>
            <person name="Patil S."/>
            <person name="Perez A."/>
            <person name="Perez Y."/>
            <person name="Pham C."/>
            <person name="Primus E.L."/>
            <person name="Pu L.-L."/>
            <person name="Puazo M."/>
            <person name="Qin X."/>
            <person name="Quiroz J.B."/>
            <person name="Reese J."/>
            <person name="Richards S."/>
            <person name="Rives C.M."/>
            <person name="Robberts R."/>
            <person name="Ruiz S.J."/>
            <person name="Ruiz M.J."/>
            <person name="Santibanez J."/>
            <person name="Schneider B.W."/>
            <person name="Sisson I."/>
            <person name="Smith M."/>
            <person name="Sodergren E."/>
            <person name="Song X.-Z."/>
            <person name="Song B.B."/>
            <person name="Summersgill H."/>
            <person name="Thelus R."/>
            <person name="Thornton R.D."/>
            <person name="Trejos Z.Y."/>
            <person name="Usmani K."/>
            <person name="Vattathil S."/>
            <person name="Villasana D."/>
            <person name="Walker D.L."/>
            <person name="Wang S."/>
            <person name="Wang K."/>
            <person name="White C.S."/>
            <person name="Williams A.C."/>
            <person name="Williamson J."/>
            <person name="Wilson K."/>
            <person name="Woghiren I.O."/>
            <person name="Woodworth J.R."/>
            <person name="Worley K.C."/>
            <person name="Wright R.A."/>
            <person name="Wu W."/>
            <person name="Young L."/>
            <person name="Zhang L."/>
            <person name="Zhang J."/>
            <person name="Zhu Y."/>
            <person name="Muzny D.M."/>
            <person name="Weinstock G."/>
            <person name="Gibbs R.A."/>
        </authorList>
    </citation>
    <scope>NUCLEOTIDE SEQUENCE [LARGE SCALE GENOMIC DNA]</scope>
    <source>
        <strain evidence="3">LSR1</strain>
    </source>
</reference>
<evidence type="ECO:0000313" key="3">
    <source>
        <dbReference type="Proteomes" id="UP000007819"/>
    </source>
</evidence>
<protein>
    <recommendedName>
        <fullName evidence="1">DDE-1 domain-containing protein</fullName>
    </recommendedName>
</protein>
<dbReference type="RefSeq" id="XP_008189741.1">
    <property type="nucleotide sequence ID" value="XM_008191519.1"/>
</dbReference>
<name>A0A8R2FF98_ACYPI</name>
<feature type="domain" description="DDE-1" evidence="1">
    <location>
        <begin position="68"/>
        <end position="201"/>
    </location>
</feature>
<dbReference type="InterPro" id="IPR050863">
    <property type="entry name" value="CenT-Element_Derived"/>
</dbReference>
<dbReference type="KEGG" id="api:103311807"/>
<keyword evidence="3" id="KW-1185">Reference proteome</keyword>
<dbReference type="GO" id="GO:0005634">
    <property type="term" value="C:nucleus"/>
    <property type="evidence" value="ECO:0007669"/>
    <property type="project" value="TreeGrafter"/>
</dbReference>
<dbReference type="OrthoDB" id="6597216at2759"/>
<organism evidence="2 3">
    <name type="scientific">Acyrthosiphon pisum</name>
    <name type="common">Pea aphid</name>
    <dbReference type="NCBI Taxonomy" id="7029"/>
    <lineage>
        <taxon>Eukaryota</taxon>
        <taxon>Metazoa</taxon>
        <taxon>Ecdysozoa</taxon>
        <taxon>Arthropoda</taxon>
        <taxon>Hexapoda</taxon>
        <taxon>Insecta</taxon>
        <taxon>Pterygota</taxon>
        <taxon>Neoptera</taxon>
        <taxon>Paraneoptera</taxon>
        <taxon>Hemiptera</taxon>
        <taxon>Sternorrhyncha</taxon>
        <taxon>Aphidomorpha</taxon>
        <taxon>Aphidoidea</taxon>
        <taxon>Aphididae</taxon>
        <taxon>Macrosiphini</taxon>
        <taxon>Acyrthosiphon</taxon>
    </lineage>
</organism>
<dbReference type="AlphaFoldDB" id="A0A8R2FF98"/>
<dbReference type="InterPro" id="IPR004875">
    <property type="entry name" value="DDE_SF_endonuclease_dom"/>
</dbReference>
<dbReference type="EnsemblMetazoa" id="XM_008191519.1">
    <property type="protein sequence ID" value="XP_008189741.1"/>
    <property type="gene ID" value="LOC103311807"/>
</dbReference>
<dbReference type="Proteomes" id="UP000007819">
    <property type="component" value="Unassembled WGS sequence"/>
</dbReference>
<accession>A0A8R2FF98</accession>
<dbReference type="PANTHER" id="PTHR19303">
    <property type="entry name" value="TRANSPOSON"/>
    <property type="match status" value="1"/>
</dbReference>
<dbReference type="PANTHER" id="PTHR19303:SF74">
    <property type="entry name" value="POGO TRANSPOSABLE ELEMENT WITH KRAB DOMAIN"/>
    <property type="match status" value="1"/>
</dbReference>
<proteinExistence type="predicted"/>
<dbReference type="GO" id="GO:0003677">
    <property type="term" value="F:DNA binding"/>
    <property type="evidence" value="ECO:0007669"/>
    <property type="project" value="TreeGrafter"/>
</dbReference>
<sequence>IGWYKSFMKRHPNISVRTKEGLYDILSDPTRIFNGDETGFSLCPKTKAVLAPRGCKDVYEVSVGNSKENLTVMFVFSAAGVMCHPMVVYNYKRIPQNILSSVPTNWGIGLSDSGWMKSETFYEFIANIFHPFLLQNNIKLPVILFVDGHKSHLTYQLSTLCSDLQIILVALYPNSTRILQPADVAAFRPLKEGWKRGVFEWRKQNCSMAAVTK</sequence>
<reference evidence="2" key="2">
    <citation type="submission" date="2022-06" db="UniProtKB">
        <authorList>
            <consortium name="EnsemblMetazoa"/>
        </authorList>
    </citation>
    <scope>IDENTIFICATION</scope>
</reference>
<evidence type="ECO:0000313" key="2">
    <source>
        <dbReference type="EnsemblMetazoa" id="XP_008189741.1"/>
    </source>
</evidence>